<accession>A0A0C3NL37</accession>
<evidence type="ECO:0000313" key="2">
    <source>
        <dbReference type="Proteomes" id="UP000053257"/>
    </source>
</evidence>
<keyword evidence="2" id="KW-1185">Reference proteome</keyword>
<organism evidence="1 2">
    <name type="scientific">Phlebiopsis gigantea (strain 11061_1 CR5-6)</name>
    <name type="common">White-rot fungus</name>
    <name type="synonym">Peniophora gigantea</name>
    <dbReference type="NCBI Taxonomy" id="745531"/>
    <lineage>
        <taxon>Eukaryota</taxon>
        <taxon>Fungi</taxon>
        <taxon>Dikarya</taxon>
        <taxon>Basidiomycota</taxon>
        <taxon>Agaricomycotina</taxon>
        <taxon>Agaricomycetes</taxon>
        <taxon>Polyporales</taxon>
        <taxon>Phanerochaetaceae</taxon>
        <taxon>Phlebiopsis</taxon>
    </lineage>
</organism>
<dbReference type="EMBL" id="KN840535">
    <property type="protein sequence ID" value="KIP05744.1"/>
    <property type="molecule type" value="Genomic_DNA"/>
</dbReference>
<evidence type="ECO:0000313" key="1">
    <source>
        <dbReference type="EMBL" id="KIP05744.1"/>
    </source>
</evidence>
<protein>
    <submittedName>
        <fullName evidence="1">Uncharacterized protein</fullName>
    </submittedName>
</protein>
<dbReference type="HOGENOM" id="CLU_067604_2_0_1"/>
<dbReference type="Proteomes" id="UP000053257">
    <property type="component" value="Unassembled WGS sequence"/>
</dbReference>
<proteinExistence type="predicted"/>
<sequence>MAQFKQHVGRTTFSRENKCIHYCIHPSTYTKDELARTNLLLTTFNETVTVAQEIGRQRLNHNAERTMKERAHLTPLHPCPHNHVALFQQSNNKAMNISTLQLSNGKTRKDWRKVLRRKYYSCSSTKHLGTACPSKRTICQWCYKVGHILAVCITCYLG</sequence>
<name>A0A0C3NL37_PHLG1</name>
<gene>
    <name evidence="1" type="ORF">PHLGIDRAFT_73792</name>
</gene>
<dbReference type="AlphaFoldDB" id="A0A0C3NL37"/>
<reference evidence="1 2" key="1">
    <citation type="journal article" date="2014" name="PLoS Genet.">
        <title>Analysis of the Phlebiopsis gigantea genome, transcriptome and secretome provides insight into its pioneer colonization strategies of wood.</title>
        <authorList>
            <person name="Hori C."/>
            <person name="Ishida T."/>
            <person name="Igarashi K."/>
            <person name="Samejima M."/>
            <person name="Suzuki H."/>
            <person name="Master E."/>
            <person name="Ferreira P."/>
            <person name="Ruiz-Duenas F.J."/>
            <person name="Held B."/>
            <person name="Canessa P."/>
            <person name="Larrondo L.F."/>
            <person name="Schmoll M."/>
            <person name="Druzhinina I.S."/>
            <person name="Kubicek C.P."/>
            <person name="Gaskell J.A."/>
            <person name="Kersten P."/>
            <person name="St John F."/>
            <person name="Glasner J."/>
            <person name="Sabat G."/>
            <person name="Splinter BonDurant S."/>
            <person name="Syed K."/>
            <person name="Yadav J."/>
            <person name="Mgbeahuruike A.C."/>
            <person name="Kovalchuk A."/>
            <person name="Asiegbu F.O."/>
            <person name="Lackner G."/>
            <person name="Hoffmeister D."/>
            <person name="Rencoret J."/>
            <person name="Gutierrez A."/>
            <person name="Sun H."/>
            <person name="Lindquist E."/>
            <person name="Barry K."/>
            <person name="Riley R."/>
            <person name="Grigoriev I.V."/>
            <person name="Henrissat B."/>
            <person name="Kues U."/>
            <person name="Berka R.M."/>
            <person name="Martinez A.T."/>
            <person name="Covert S.F."/>
            <person name="Blanchette R.A."/>
            <person name="Cullen D."/>
        </authorList>
    </citation>
    <scope>NUCLEOTIDE SEQUENCE [LARGE SCALE GENOMIC DNA]</scope>
    <source>
        <strain evidence="1 2">11061_1 CR5-6</strain>
    </source>
</reference>